<name>A0A2G5UN95_9PELO</name>
<gene>
    <name evidence="1" type="primary">Cni-F56F11.2</name>
    <name evidence="1" type="synonym">Cnig_chr_III.g8588</name>
    <name evidence="1" type="ORF">B9Z55_008588</name>
</gene>
<reference evidence="2" key="1">
    <citation type="submission" date="2017-10" db="EMBL/GenBank/DDBJ databases">
        <title>Rapid genome shrinkage in a self-fertile nematode reveals novel sperm competition proteins.</title>
        <authorList>
            <person name="Yin D."/>
            <person name="Schwarz E.M."/>
            <person name="Thomas C.G."/>
            <person name="Felde R.L."/>
            <person name="Korf I.F."/>
            <person name="Cutter A.D."/>
            <person name="Schartner C.M."/>
            <person name="Ralston E.J."/>
            <person name="Meyer B.J."/>
            <person name="Haag E.S."/>
        </authorList>
    </citation>
    <scope>NUCLEOTIDE SEQUENCE [LARGE SCALE GENOMIC DNA]</scope>
    <source>
        <strain evidence="2">JU1422</strain>
    </source>
</reference>
<proteinExistence type="predicted"/>
<sequence>MHIQYFVNQSTQRLYPLGIHENDAYFYVDTVGSLDFVTIDVRFPNNWHKIGQFSREDVSYGFPALSPDANFIFVLFLKMADDCVFGVRRIHLKTGREDEFSYSGDWTQVFQINFERVTLRSGDHGELVLYDRTIVQGTLPFWNIRLDEDSRSFAVRYNPINTNGEPATGNLEKACLFNVAVDPVNRIFAKLMSPREMLVHTGPQEKWVRYTVPSQDSLIDVFGTDGFPVEETKRLHETYGSHGHRIGAMQTRLTFHDSNGTVVARFVHNNKKCTTAVVEFDHTRHEILVRKLATFHLHDEVSRMFYLIASPEIHVFLGVRHSSVVYVRPRSLEEIAGLRMQKMLKEDGFYEEVSGIADSQGLLKLCYEKYLMTDDSKNLEIDNKDNL</sequence>
<accession>A0A2G5UN95</accession>
<organism evidence="1 2">
    <name type="scientific">Caenorhabditis nigoni</name>
    <dbReference type="NCBI Taxonomy" id="1611254"/>
    <lineage>
        <taxon>Eukaryota</taxon>
        <taxon>Metazoa</taxon>
        <taxon>Ecdysozoa</taxon>
        <taxon>Nematoda</taxon>
        <taxon>Chromadorea</taxon>
        <taxon>Rhabditida</taxon>
        <taxon>Rhabditina</taxon>
        <taxon>Rhabditomorpha</taxon>
        <taxon>Rhabditoidea</taxon>
        <taxon>Rhabditidae</taxon>
        <taxon>Peloderinae</taxon>
        <taxon>Caenorhabditis</taxon>
    </lineage>
</organism>
<dbReference type="AlphaFoldDB" id="A0A2G5UN95"/>
<evidence type="ECO:0000313" key="2">
    <source>
        <dbReference type="Proteomes" id="UP000230233"/>
    </source>
</evidence>
<evidence type="ECO:0000313" key="1">
    <source>
        <dbReference type="EMBL" id="PIC41034.1"/>
    </source>
</evidence>
<dbReference type="EMBL" id="PDUG01000003">
    <property type="protein sequence ID" value="PIC41034.1"/>
    <property type="molecule type" value="Genomic_DNA"/>
</dbReference>
<protein>
    <submittedName>
        <fullName evidence="1">Uncharacterized protein</fullName>
    </submittedName>
</protein>
<dbReference type="STRING" id="1611254.A0A2G5UN95"/>
<comment type="caution">
    <text evidence="1">The sequence shown here is derived from an EMBL/GenBank/DDBJ whole genome shotgun (WGS) entry which is preliminary data.</text>
</comment>
<keyword evidence="2" id="KW-1185">Reference proteome</keyword>
<dbReference type="OrthoDB" id="5800475at2759"/>
<dbReference type="Proteomes" id="UP000230233">
    <property type="component" value="Chromosome III"/>
</dbReference>